<evidence type="ECO:0000313" key="3">
    <source>
        <dbReference type="Proteomes" id="UP001314170"/>
    </source>
</evidence>
<accession>A0AAV1SEW5</accession>
<reference evidence="2 3" key="1">
    <citation type="submission" date="2024-01" db="EMBL/GenBank/DDBJ databases">
        <authorList>
            <person name="Waweru B."/>
        </authorList>
    </citation>
    <scope>NUCLEOTIDE SEQUENCE [LARGE SCALE GENOMIC DNA]</scope>
</reference>
<dbReference type="AlphaFoldDB" id="A0AAV1SEW5"/>
<feature type="non-terminal residue" evidence="2">
    <location>
        <position position="57"/>
    </location>
</feature>
<comment type="caution">
    <text evidence="2">The sequence shown here is derived from an EMBL/GenBank/DDBJ whole genome shotgun (WGS) entry which is preliminary data.</text>
</comment>
<evidence type="ECO:0000256" key="1">
    <source>
        <dbReference type="SAM" id="Phobius"/>
    </source>
</evidence>
<keyword evidence="1" id="KW-0812">Transmembrane</keyword>
<keyword evidence="1" id="KW-0472">Membrane</keyword>
<evidence type="ECO:0000313" key="2">
    <source>
        <dbReference type="EMBL" id="CAK7350004.1"/>
    </source>
</evidence>
<organism evidence="2 3">
    <name type="scientific">Dovyalis caffra</name>
    <dbReference type="NCBI Taxonomy" id="77055"/>
    <lineage>
        <taxon>Eukaryota</taxon>
        <taxon>Viridiplantae</taxon>
        <taxon>Streptophyta</taxon>
        <taxon>Embryophyta</taxon>
        <taxon>Tracheophyta</taxon>
        <taxon>Spermatophyta</taxon>
        <taxon>Magnoliopsida</taxon>
        <taxon>eudicotyledons</taxon>
        <taxon>Gunneridae</taxon>
        <taxon>Pentapetalae</taxon>
        <taxon>rosids</taxon>
        <taxon>fabids</taxon>
        <taxon>Malpighiales</taxon>
        <taxon>Salicaceae</taxon>
        <taxon>Flacourtieae</taxon>
        <taxon>Dovyalis</taxon>
    </lineage>
</organism>
<name>A0AAV1SEW5_9ROSI</name>
<sequence>MPRSYLVVAKVPPAEIIDWFALIYLPGITIPSLAPIRNRKEEIHIKSSETPNPIVRL</sequence>
<protein>
    <submittedName>
        <fullName evidence="2">Uncharacterized protein</fullName>
    </submittedName>
</protein>
<dbReference type="EMBL" id="CAWUPB010001178">
    <property type="protein sequence ID" value="CAK7350004.1"/>
    <property type="molecule type" value="Genomic_DNA"/>
</dbReference>
<dbReference type="Proteomes" id="UP001314170">
    <property type="component" value="Unassembled WGS sequence"/>
</dbReference>
<keyword evidence="3" id="KW-1185">Reference proteome</keyword>
<proteinExistence type="predicted"/>
<keyword evidence="1" id="KW-1133">Transmembrane helix</keyword>
<feature type="transmembrane region" description="Helical" evidence="1">
    <location>
        <begin position="16"/>
        <end position="36"/>
    </location>
</feature>
<gene>
    <name evidence="2" type="ORF">DCAF_LOCUS22728</name>
</gene>